<keyword evidence="3 4" id="KW-0732">Signal</keyword>
<keyword evidence="6" id="KW-1185">Reference proteome</keyword>
<evidence type="ECO:0000256" key="3">
    <source>
        <dbReference type="ARBA" id="ARBA00022729"/>
    </source>
</evidence>
<sequence length="429" mass="46914">MKNKKLLSLILTGLIASSLLVGCGSKAPAQDQQSATTTDETKLKGEIEMWSTFTDIENKVLTDKIVPEFNKKYQDIKVKITPMPGGDDYKKQILQAAMSGTTPDLARTDIVDVAQYAKEDYLVAVDSMPGFDDLKKDLYEGPVSTNFYNGHYYGIPLDTNTKIAIYNKSMLTKAGLTEAPKTMDELEKYAEAVKKDKVMGIGIANIDTWGTMPYFLSLGGKVTDKTNTKASGFLNSPESVKALEKIVEWNDKGYVAKSLLGGEGSWEGFNAGHYGMIDDGPWWFPANKDQKLVKDNVVFAPIPKGDGGSISIVGGEDTIVFKASKNQQQAAAFAKFLASDEAQTIFATELGMMPVNKKTAEKPVVKDNAMTSVYMTQLASTWARTPSPKWSDISSAIRDSFELAVRKKATPQQALDDASKKVDALLQQK</sequence>
<dbReference type="Gene3D" id="3.40.190.10">
    <property type="entry name" value="Periplasmic binding protein-like II"/>
    <property type="match status" value="2"/>
</dbReference>
<gene>
    <name evidence="5" type="ORF">JK636_12335</name>
</gene>
<keyword evidence="2" id="KW-0813">Transport</keyword>
<reference evidence="5 6" key="1">
    <citation type="submission" date="2021-01" db="EMBL/GenBank/DDBJ databases">
        <title>Genome public.</title>
        <authorList>
            <person name="Liu C."/>
            <person name="Sun Q."/>
        </authorList>
    </citation>
    <scope>NUCLEOTIDE SEQUENCE [LARGE SCALE GENOMIC DNA]</scope>
    <source>
        <strain evidence="5 6">YIM B02515</strain>
    </source>
</reference>
<comment type="caution">
    <text evidence="5">The sequence shown here is derived from an EMBL/GenBank/DDBJ whole genome shotgun (WGS) entry which is preliminary data.</text>
</comment>
<dbReference type="InterPro" id="IPR006059">
    <property type="entry name" value="SBP"/>
</dbReference>
<dbReference type="EMBL" id="JAESWC010000007">
    <property type="protein sequence ID" value="MBL4936546.1"/>
    <property type="molecule type" value="Genomic_DNA"/>
</dbReference>
<dbReference type="RefSeq" id="WP_202749304.1">
    <property type="nucleotide sequence ID" value="NZ_JAESWC010000007.1"/>
</dbReference>
<dbReference type="PANTHER" id="PTHR30061">
    <property type="entry name" value="MALTOSE-BINDING PERIPLASMIC PROTEIN"/>
    <property type="match status" value="1"/>
</dbReference>
<accession>A0ABS1TD33</accession>
<name>A0ABS1TD33_9CLOT</name>
<evidence type="ECO:0000256" key="1">
    <source>
        <dbReference type="ARBA" id="ARBA00008520"/>
    </source>
</evidence>
<feature type="chain" id="PRO_5046424555" evidence="4">
    <location>
        <begin position="30"/>
        <end position="429"/>
    </location>
</feature>
<evidence type="ECO:0000256" key="2">
    <source>
        <dbReference type="ARBA" id="ARBA00022448"/>
    </source>
</evidence>
<dbReference type="Proteomes" id="UP000632377">
    <property type="component" value="Unassembled WGS sequence"/>
</dbReference>
<dbReference type="PROSITE" id="PS51257">
    <property type="entry name" value="PROKAR_LIPOPROTEIN"/>
    <property type="match status" value="1"/>
</dbReference>
<evidence type="ECO:0000256" key="4">
    <source>
        <dbReference type="SAM" id="SignalP"/>
    </source>
</evidence>
<evidence type="ECO:0000313" key="5">
    <source>
        <dbReference type="EMBL" id="MBL4936546.1"/>
    </source>
</evidence>
<dbReference type="Pfam" id="PF13416">
    <property type="entry name" value="SBP_bac_8"/>
    <property type="match status" value="1"/>
</dbReference>
<organism evidence="5 6">
    <name type="scientific">Clostridium rhizosphaerae</name>
    <dbReference type="NCBI Taxonomy" id="2803861"/>
    <lineage>
        <taxon>Bacteria</taxon>
        <taxon>Bacillati</taxon>
        <taxon>Bacillota</taxon>
        <taxon>Clostridia</taxon>
        <taxon>Eubacteriales</taxon>
        <taxon>Clostridiaceae</taxon>
        <taxon>Clostridium</taxon>
    </lineage>
</organism>
<feature type="signal peptide" evidence="4">
    <location>
        <begin position="1"/>
        <end position="29"/>
    </location>
</feature>
<protein>
    <submittedName>
        <fullName evidence="5">Extracellular solute-binding protein</fullName>
    </submittedName>
</protein>
<dbReference type="SUPFAM" id="SSF53850">
    <property type="entry name" value="Periplasmic binding protein-like II"/>
    <property type="match status" value="1"/>
</dbReference>
<proteinExistence type="inferred from homology"/>
<comment type="similarity">
    <text evidence="1">Belongs to the bacterial solute-binding protein 1 family.</text>
</comment>
<dbReference type="PANTHER" id="PTHR30061:SF50">
    <property type="entry name" value="MALTOSE_MALTODEXTRIN-BINDING PERIPLASMIC PROTEIN"/>
    <property type="match status" value="1"/>
</dbReference>
<evidence type="ECO:0000313" key="6">
    <source>
        <dbReference type="Proteomes" id="UP000632377"/>
    </source>
</evidence>